<evidence type="ECO:0000259" key="1">
    <source>
        <dbReference type="Pfam" id="PF01551"/>
    </source>
</evidence>
<dbReference type="SUPFAM" id="SSF51261">
    <property type="entry name" value="Duplicated hybrid motif"/>
    <property type="match status" value="1"/>
</dbReference>
<dbReference type="Proteomes" id="UP000309488">
    <property type="component" value="Unassembled WGS sequence"/>
</dbReference>
<organism evidence="2 3">
    <name type="scientific">Pedobacter polaris</name>
    <dbReference type="NCBI Taxonomy" id="2571273"/>
    <lineage>
        <taxon>Bacteria</taxon>
        <taxon>Pseudomonadati</taxon>
        <taxon>Bacteroidota</taxon>
        <taxon>Sphingobacteriia</taxon>
        <taxon>Sphingobacteriales</taxon>
        <taxon>Sphingobacteriaceae</taxon>
        <taxon>Pedobacter</taxon>
    </lineage>
</organism>
<dbReference type="PANTHER" id="PTHR21666:SF270">
    <property type="entry name" value="MUREIN HYDROLASE ACTIVATOR ENVC"/>
    <property type="match status" value="1"/>
</dbReference>
<proteinExistence type="predicted"/>
<dbReference type="OrthoDB" id="9810477at2"/>
<dbReference type="Gene3D" id="2.70.70.10">
    <property type="entry name" value="Glucose Permease (Domain IIA)"/>
    <property type="match status" value="1"/>
</dbReference>
<dbReference type="EMBL" id="SWBR01000003">
    <property type="protein sequence ID" value="TKC08029.1"/>
    <property type="molecule type" value="Genomic_DNA"/>
</dbReference>
<accession>A0A4U1CLV2</accession>
<dbReference type="AlphaFoldDB" id="A0A4U1CLV2"/>
<evidence type="ECO:0000313" key="3">
    <source>
        <dbReference type="Proteomes" id="UP000309488"/>
    </source>
</evidence>
<keyword evidence="3" id="KW-1185">Reference proteome</keyword>
<dbReference type="InterPro" id="IPR016047">
    <property type="entry name" value="M23ase_b-sheet_dom"/>
</dbReference>
<feature type="domain" description="M23ase beta-sheet core" evidence="1">
    <location>
        <begin position="120"/>
        <end position="213"/>
    </location>
</feature>
<dbReference type="PANTHER" id="PTHR21666">
    <property type="entry name" value="PEPTIDASE-RELATED"/>
    <property type="match status" value="1"/>
</dbReference>
<evidence type="ECO:0000313" key="2">
    <source>
        <dbReference type="EMBL" id="TKC08029.1"/>
    </source>
</evidence>
<dbReference type="CDD" id="cd12797">
    <property type="entry name" value="M23_peptidase"/>
    <property type="match status" value="1"/>
</dbReference>
<name>A0A4U1CLV2_9SPHI</name>
<comment type="caution">
    <text evidence="2">The sequence shown here is derived from an EMBL/GenBank/DDBJ whole genome shotgun (WGS) entry which is preliminary data.</text>
</comment>
<dbReference type="InterPro" id="IPR050570">
    <property type="entry name" value="Cell_wall_metabolism_enzyme"/>
</dbReference>
<dbReference type="Pfam" id="PF01551">
    <property type="entry name" value="Peptidase_M23"/>
    <property type="match status" value="1"/>
</dbReference>
<gene>
    <name evidence="2" type="ORF">FA048_12765</name>
</gene>
<reference evidence="2 3" key="1">
    <citation type="submission" date="2019-04" db="EMBL/GenBank/DDBJ databases">
        <title>Pedobacter sp. RP-3-22 sp. nov., isolated from Arctic soil.</title>
        <authorList>
            <person name="Dahal R.H."/>
            <person name="Kim D.-U."/>
        </authorList>
    </citation>
    <scope>NUCLEOTIDE SEQUENCE [LARGE SCALE GENOMIC DNA]</scope>
    <source>
        <strain evidence="2 3">RP-3-22</strain>
    </source>
</reference>
<dbReference type="GO" id="GO:0004222">
    <property type="term" value="F:metalloendopeptidase activity"/>
    <property type="evidence" value="ECO:0007669"/>
    <property type="project" value="TreeGrafter"/>
</dbReference>
<sequence length="234" mass="26464">MILMERKMKNLGKTSLRLTKRSKILLLLICSLILNLKAQVFNSVTQPIFNNKIELAKPIEVPIDTVINTSIISKKIMSNVKIDSVDVFKFFKTARLPLNRIYLTSGFGYRTHPVTGERNKFHSGIDLNARTDTVYSILHGVVKETGYNSIIGNFIRITHGNYTSIYGHLSYRFVKPGDLVASGTPVGISGATGRVTGEHLHFSIKYKDQFLNPLPFLYQMMNLDTQSLYYSLKN</sequence>
<protein>
    <submittedName>
        <fullName evidence="2">M23 family metallopeptidase</fullName>
    </submittedName>
</protein>
<dbReference type="InterPro" id="IPR011055">
    <property type="entry name" value="Dup_hybrid_motif"/>
</dbReference>